<reference evidence="7" key="2">
    <citation type="journal article" date="2013" name="Science">
        <title>Gene Transfer from Bacteria and Archaea Facilitated Evolution of an Extremophilic Eukaryote.</title>
        <authorList>
            <person name="Schoenknecht G."/>
            <person name="Chen W.-H."/>
            <person name="Ternes C.M."/>
            <person name="Barbier G.G."/>
            <person name="Shrestha R.P."/>
            <person name="Stanke M."/>
            <person name="Brautigam A."/>
            <person name="Baker B.J."/>
            <person name="Banfield J.F."/>
            <person name="Garavito R.M."/>
            <person name="Carr K."/>
            <person name="Wilkerson C."/>
            <person name="Rensing S.A."/>
            <person name="Gagneul D."/>
            <person name="Dickenson N.E."/>
            <person name="Oesterhelt C."/>
            <person name="Lercher M.J."/>
            <person name="Weber A.P.M."/>
        </authorList>
    </citation>
    <scope>NUCLEOTIDE SEQUENCE</scope>
    <source>
        <strain evidence="7">074W</strain>
    </source>
</reference>
<dbReference type="PROSITE" id="PS00518">
    <property type="entry name" value="ZF_RING_1"/>
    <property type="match status" value="1"/>
</dbReference>
<name>M2XNA9_GALSU</name>
<sequence length="358" mass="40448">MFGNHFSPPPSSSPQPSRKRYLCYHCRRYFVLVVSLDMGSDWCPQCSLCGSTFVEECSQVGEGFHQVTGESLEMRPLLCLDEWGREDTSMPLWEGLPIAPSIGSSLYVRPNTAHHSTGMQTSSLSYYTAGRTASTSTVTENSSPWQHVLERLWDAFSRLRSSRREQTTLRPPMSAHTTATTSTTNHSTLYSSSVSSGSVHSLPTSRVSRRVRHRTGEHTQDMNSLNVEEIWERELATLYQQLLFSQNDPEEYARVEAFLSSMLDCLLELYSQRSSPTSKSFVDSLEGQLLTEQDAKEAESCAICWEEFQVNTVVVFLPCSHLFCKNCICTWLKENSTCPTCRYKLPVDNAKSNHEESI</sequence>
<dbReference type="GO" id="GO:0008270">
    <property type="term" value="F:zinc ion binding"/>
    <property type="evidence" value="ECO:0007669"/>
    <property type="project" value="UniProtKB-KW"/>
</dbReference>
<keyword evidence="9" id="KW-1185">Reference proteome</keyword>
<dbReference type="SMART" id="SM00184">
    <property type="entry name" value="RING"/>
    <property type="match status" value="1"/>
</dbReference>
<keyword evidence="1" id="KW-0479">Metal-binding</keyword>
<evidence type="ECO:0000259" key="6">
    <source>
        <dbReference type="PROSITE" id="PS50089"/>
    </source>
</evidence>
<evidence type="ECO:0000256" key="1">
    <source>
        <dbReference type="ARBA" id="ARBA00022723"/>
    </source>
</evidence>
<dbReference type="OrthoDB" id="3365801at2759"/>
<feature type="domain" description="RING-type" evidence="6">
    <location>
        <begin position="301"/>
        <end position="342"/>
    </location>
</feature>
<dbReference type="SUPFAM" id="SSF57850">
    <property type="entry name" value="RING/U-box"/>
    <property type="match status" value="1"/>
</dbReference>
<dbReference type="Pfam" id="PF13639">
    <property type="entry name" value="zf-RING_2"/>
    <property type="match status" value="1"/>
</dbReference>
<dbReference type="GeneID" id="17090306"/>
<dbReference type="InterPro" id="IPR017907">
    <property type="entry name" value="Znf_RING_CS"/>
</dbReference>
<dbReference type="AlphaFoldDB" id="M2XNA9"/>
<dbReference type="GO" id="GO:0061630">
    <property type="term" value="F:ubiquitin protein ligase activity"/>
    <property type="evidence" value="ECO:0007669"/>
    <property type="project" value="TreeGrafter"/>
</dbReference>
<evidence type="ECO:0000256" key="3">
    <source>
        <dbReference type="ARBA" id="ARBA00022833"/>
    </source>
</evidence>
<evidence type="ECO:0000313" key="8">
    <source>
        <dbReference type="EMBL" id="EME31678.1"/>
    </source>
</evidence>
<dbReference type="PROSITE" id="PS50089">
    <property type="entry name" value="ZF_RING_2"/>
    <property type="match status" value="1"/>
</dbReference>
<dbReference type="InterPro" id="IPR051834">
    <property type="entry name" value="RING_finger_E3_ligase"/>
</dbReference>
<evidence type="ECO:0000313" key="9">
    <source>
        <dbReference type="Proteomes" id="UP000030680"/>
    </source>
</evidence>
<feature type="compositionally biased region" description="Low complexity" evidence="5">
    <location>
        <begin position="174"/>
        <end position="206"/>
    </location>
</feature>
<accession>M2XNA9</accession>
<dbReference type="GO" id="GO:0005634">
    <property type="term" value="C:nucleus"/>
    <property type="evidence" value="ECO:0007669"/>
    <property type="project" value="TreeGrafter"/>
</dbReference>
<evidence type="ECO:0000313" key="7">
    <source>
        <dbReference type="EMBL" id="EME31677.1"/>
    </source>
</evidence>
<gene>
    <name evidence="7" type="ORF">Gasu_10590</name>
</gene>
<proteinExistence type="predicted"/>
<dbReference type="RefSeq" id="XP_005708197.1">
    <property type="nucleotide sequence ID" value="XM_005708140.1"/>
</dbReference>
<dbReference type="Gramene" id="EME31678">
    <property type="protein sequence ID" value="EME31678"/>
    <property type="gene ID" value="Gasu_10590"/>
</dbReference>
<dbReference type="eggNOG" id="KOG0800">
    <property type="taxonomic scope" value="Eukaryota"/>
</dbReference>
<dbReference type="EMBL" id="KB454490">
    <property type="protein sequence ID" value="EME31677.1"/>
    <property type="molecule type" value="Genomic_DNA"/>
</dbReference>
<dbReference type="PANTHER" id="PTHR45931">
    <property type="entry name" value="SI:CH211-59O9.10"/>
    <property type="match status" value="1"/>
</dbReference>
<dbReference type="InterPro" id="IPR013083">
    <property type="entry name" value="Znf_RING/FYVE/PHD"/>
</dbReference>
<dbReference type="KEGG" id="gsl:Gasu_10590"/>
<evidence type="ECO:0000256" key="5">
    <source>
        <dbReference type="SAM" id="MobiDB-lite"/>
    </source>
</evidence>
<dbReference type="PANTHER" id="PTHR45931:SF16">
    <property type="entry name" value="RING_U-BOX SUPERFAMILY PROTEIN"/>
    <property type="match status" value="1"/>
</dbReference>
<evidence type="ECO:0000256" key="2">
    <source>
        <dbReference type="ARBA" id="ARBA00022771"/>
    </source>
</evidence>
<protein>
    <submittedName>
        <fullName evidence="8">Zinc finger (C3HC4-type RING finger) family protein isoform 1</fullName>
    </submittedName>
    <submittedName>
        <fullName evidence="7">Zinc finger (C3HC4-type RING finger) family protein isoform 2</fullName>
    </submittedName>
</protein>
<dbReference type="EMBL" id="KB454490">
    <property type="protein sequence ID" value="EME31678.1"/>
    <property type="molecule type" value="Genomic_DNA"/>
</dbReference>
<dbReference type="STRING" id="130081.M2XNA9"/>
<evidence type="ECO:0000256" key="4">
    <source>
        <dbReference type="PROSITE-ProRule" id="PRU00175"/>
    </source>
</evidence>
<dbReference type="RefSeq" id="XP_005708198.1">
    <property type="nucleotide sequence ID" value="XM_005708141.1"/>
</dbReference>
<keyword evidence="2 4" id="KW-0863">Zinc-finger</keyword>
<reference evidence="9" key="1">
    <citation type="journal article" date="2013" name="Science">
        <title>Gene transfer from bacteria and archaea facilitated evolution of an extremophilic eukaryote.</title>
        <authorList>
            <person name="Schonknecht G."/>
            <person name="Chen W.H."/>
            <person name="Ternes C.M."/>
            <person name="Barbier G.G."/>
            <person name="Shrestha R.P."/>
            <person name="Stanke M."/>
            <person name="Brautigam A."/>
            <person name="Baker B.J."/>
            <person name="Banfield J.F."/>
            <person name="Garavito R.M."/>
            <person name="Carr K."/>
            <person name="Wilkerson C."/>
            <person name="Rensing S.A."/>
            <person name="Gagneul D."/>
            <person name="Dickenson N.E."/>
            <person name="Oesterhelt C."/>
            <person name="Lercher M.J."/>
            <person name="Weber A.P."/>
        </authorList>
    </citation>
    <scope>NUCLEOTIDE SEQUENCE [LARGE SCALE GENOMIC DNA]</scope>
    <source>
        <strain evidence="9">074W</strain>
    </source>
</reference>
<dbReference type="Gene3D" id="3.30.40.10">
    <property type="entry name" value="Zinc/RING finger domain, C3HC4 (zinc finger)"/>
    <property type="match status" value="1"/>
</dbReference>
<dbReference type="GO" id="GO:0006511">
    <property type="term" value="P:ubiquitin-dependent protein catabolic process"/>
    <property type="evidence" value="ECO:0007669"/>
    <property type="project" value="TreeGrafter"/>
</dbReference>
<dbReference type="Gramene" id="EME31677">
    <property type="protein sequence ID" value="EME31677"/>
    <property type="gene ID" value="Gasu_10590"/>
</dbReference>
<organism evidence="7 9">
    <name type="scientific">Galdieria sulphuraria</name>
    <name type="common">Red alga</name>
    <dbReference type="NCBI Taxonomy" id="130081"/>
    <lineage>
        <taxon>Eukaryota</taxon>
        <taxon>Rhodophyta</taxon>
        <taxon>Bangiophyceae</taxon>
        <taxon>Galdieriales</taxon>
        <taxon>Galdieriaceae</taxon>
        <taxon>Galdieria</taxon>
    </lineage>
</organism>
<feature type="region of interest" description="Disordered" evidence="5">
    <location>
        <begin position="163"/>
        <end position="219"/>
    </location>
</feature>
<dbReference type="Proteomes" id="UP000030680">
    <property type="component" value="Unassembled WGS sequence"/>
</dbReference>
<keyword evidence="3" id="KW-0862">Zinc</keyword>
<dbReference type="InterPro" id="IPR001841">
    <property type="entry name" value="Znf_RING"/>
</dbReference>